<gene>
    <name evidence="3" type="ORF">SAMN05216410_2424</name>
</gene>
<feature type="region of interest" description="Disordered" evidence="1">
    <location>
        <begin position="1"/>
        <end position="27"/>
    </location>
</feature>
<protein>
    <recommendedName>
        <fullName evidence="5">EcsC protein family protein</fullName>
    </recommendedName>
</protein>
<accession>A0A1G6Q4Q2</accession>
<keyword evidence="2" id="KW-0472">Membrane</keyword>
<dbReference type="EMBL" id="FMYH01000004">
    <property type="protein sequence ID" value="SDC86605.1"/>
    <property type="molecule type" value="Genomic_DNA"/>
</dbReference>
<dbReference type="STRING" id="1814289.SAMN05216410_2424"/>
<evidence type="ECO:0000313" key="4">
    <source>
        <dbReference type="Proteomes" id="UP000199039"/>
    </source>
</evidence>
<name>A0A1G6Q4Q2_9MICO</name>
<feature type="transmembrane region" description="Helical" evidence="2">
    <location>
        <begin position="209"/>
        <end position="230"/>
    </location>
</feature>
<feature type="region of interest" description="Disordered" evidence="1">
    <location>
        <begin position="238"/>
        <end position="273"/>
    </location>
</feature>
<reference evidence="3 4" key="1">
    <citation type="submission" date="2016-09" db="EMBL/GenBank/DDBJ databases">
        <authorList>
            <person name="Capua I."/>
            <person name="De Benedictis P."/>
            <person name="Joannis T."/>
            <person name="Lombin L.H."/>
            <person name="Cattoli G."/>
        </authorList>
    </citation>
    <scope>NUCLEOTIDE SEQUENCE [LARGE SCALE GENOMIC DNA]</scope>
    <source>
        <strain evidence="3 4">ISLP-3</strain>
    </source>
</reference>
<keyword evidence="4" id="KW-1185">Reference proteome</keyword>
<dbReference type="RefSeq" id="WP_245701099.1">
    <property type="nucleotide sequence ID" value="NZ_FMYH01000004.1"/>
</dbReference>
<proteinExistence type="predicted"/>
<organism evidence="3 4">
    <name type="scientific">Sanguibacter gelidistatuariae</name>
    <dbReference type="NCBI Taxonomy" id="1814289"/>
    <lineage>
        <taxon>Bacteria</taxon>
        <taxon>Bacillati</taxon>
        <taxon>Actinomycetota</taxon>
        <taxon>Actinomycetes</taxon>
        <taxon>Micrococcales</taxon>
        <taxon>Sanguibacteraceae</taxon>
        <taxon>Sanguibacter</taxon>
    </lineage>
</organism>
<dbReference type="AlphaFoldDB" id="A0A1G6Q4Q2"/>
<keyword evidence="2" id="KW-0812">Transmembrane</keyword>
<dbReference type="Proteomes" id="UP000199039">
    <property type="component" value="Unassembled WGS sequence"/>
</dbReference>
<evidence type="ECO:0000313" key="3">
    <source>
        <dbReference type="EMBL" id="SDC86605.1"/>
    </source>
</evidence>
<evidence type="ECO:0008006" key="5">
    <source>
        <dbReference type="Google" id="ProtNLM"/>
    </source>
</evidence>
<evidence type="ECO:0000256" key="2">
    <source>
        <dbReference type="SAM" id="Phobius"/>
    </source>
</evidence>
<sequence>MKRGRQDAAPKASYAVTPPAPHSVEPSRPGVVAALTRRTPLLDAAIDQAVTIPASTIRAHVDSLRRRNPEADPQRIIGLLTREYSFLLQGAGGAVGTAAVVPGIGTSVSLVLSTADVATFFTASCAYALAVAEVHGIEVHDTERRRALLLAAVLGDSGAKAIAEVSGKPMAAWGTVLLTSMPTNTIRQVNKVLTGRFVKRMMVKQTSLALGRVIPFGIGAAVGIIGGRVLSRTVVHQTGKAFGPPPPRFLTPVSEKHRRGDAAPSDPALPGTR</sequence>
<keyword evidence="2" id="KW-1133">Transmembrane helix</keyword>
<evidence type="ECO:0000256" key="1">
    <source>
        <dbReference type="SAM" id="MobiDB-lite"/>
    </source>
</evidence>